<dbReference type="InterPro" id="IPR008964">
    <property type="entry name" value="Invasin/intimin_cell_adhesion"/>
</dbReference>
<dbReference type="Gene3D" id="2.60.40.1080">
    <property type="match status" value="1"/>
</dbReference>
<dbReference type="EMBL" id="JACAQD010000006">
    <property type="protein sequence ID" value="NWC31819.1"/>
    <property type="molecule type" value="Genomic_DNA"/>
</dbReference>
<name>A0A7Y8CJ03_9PSED</name>
<evidence type="ECO:0000313" key="3">
    <source>
        <dbReference type="Proteomes" id="UP000520592"/>
    </source>
</evidence>
<gene>
    <name evidence="2" type="ORF">HX876_05430</name>
</gene>
<proteinExistence type="predicted"/>
<dbReference type="Proteomes" id="UP000520592">
    <property type="component" value="Unassembled WGS sequence"/>
</dbReference>
<comment type="caution">
    <text evidence="2">The sequence shown here is derived from an EMBL/GenBank/DDBJ whole genome shotgun (WGS) entry which is preliminary data.</text>
</comment>
<dbReference type="RefSeq" id="WP_177057366.1">
    <property type="nucleotide sequence ID" value="NZ_JACAPS010000013.1"/>
</dbReference>
<protein>
    <submittedName>
        <fullName evidence="2">Uncharacterized protein</fullName>
    </submittedName>
</protein>
<sequence length="2228" mass="241575">MLQDALTHAEPPTSRLLPADHADARGPGNEAHPPLSRTFASLDEAVRYAHGQAALKGAKRQSSLLLKHPQKDEFKATQPQAAQQAYVNAQAVFAHDARGVPSLPEGFVLVGLYGQAEASPAQLPPRGGALYENFFSPHDLFSGLRHARRARPSTPGSQPLPLFYGTPDGALLAYQADDSDLEQALLPEDADWQARAAYYDEQLSSGVLPTSQFVRTLAAAGKLRVLQTSRLWNRAGEVNPIKWTPFADTTPPELGPVFLSADDAARHAQQIIQGGTDKELGGLIFQREDGTFVATLPTSGSGSRFDSESLYPVTASGIADFPPGHRLHAVYRANISLSTIQEQTSGAVDDQSTGTEQERRLRLKSITPDEVLIALLPRLRGIRAFYVLMTDQNIIKYMPSGSAEEDDLIPRLLPGKDLGDLDRISPSDFIKALAKAGGLYIVSGDSYWGPPGKAPENWTPYPSGKASAPALPAFGPVFDTPDAAALQANQRINGQHRQRRIGFIVTDSHNRYVASEPITTRAPLFAANPLLRTGPDGSLVALPGYRLAGLYYSTELYPQRLPCKDVWLYRNFFLPDELLAALTLIEGYRPTPTAPHLPLYLSTRDGAQLKYISRDTTFDKALLAGSSNQLSYAERLVQGILDPLDFIHALAEIGELSVLHPSELWGSPARLTGAWRAYQGQRRRALGPVFATADDAARHAHGQIARRHDQVHGGVILKRPDGQFVATTPLVSPTEIFDHTLVFPTSNGLPLEDHTIVGTYNSRLGRLDFSLPESEARLYLNLFPTWDIYRAIKDRSIPLRYFSCQDGSLIRYTSKHSPDETDLFNVLAPSSASSLNLMDNPTEQRFKSGKDEDKGTVPAFARELVKTGELRVLVGGREIWTSPGKVLALRDTAAGLLVDTDQASIATSVPMFSPVFMTPPDAVRHALAQMGQRTGRSFGFIFRKSDKEYVATEAIADTRSNFDRTQVLPPQIAVLALIPGYVVDGLYVATGSQQAPPDDPAYAHFISARDFAHAIKTARETAIVPGHQATTRLYLSTVDGALLSYAVPLVPDADEVIRGSVFHNDGIDTQGQLENGSLSGRDYVRRVAASGKLSVLQPGTLWRQSGPVTATWDVSDSVPSTPQPYALSPLFAHADDAALHTHGKLGHGRGALLVDAIYRTSAPEGYVTLEPFVDGQAIKVTRTLADLKTEVLEKERLELTLGRTSLDSIHYAKPLAPTRYQVDDSPPVDFFSVEDICFVTKTLLADNLFLNGIYYSSQDGALFKYEPRDSNAQRGLCTPLEPDSIRSLTPPQFRLVNAVAAAGKLSVLQTSRLWPTPGPIGPDWAPAWTPTERRPRATRELIPPLINSFNIGGVGATDVIDPQRPLPVVIAPLDLKPRDRVDLFWGTHPDPVASHTQGSEPGASHLTLGVDTRWIMTGEVTVRYVLTPFPGGAPETAETSLRVKLDVPGAPDTQSATPTINDKLELPVVMPSGVIEDPEGVSVVIKRYANMAAGDAIVVSWHGRLVQHPPLAAPSDEVVVPIDPEIIREAGNSDAILVRYEIRDGVNNWSRWSRPALVEVGIGDPSLPAPVVPRAQGMQLDLDQLDGDDVQTLVLRYDDMSSAQNVRLLVERETALGATLPAYNAVIPGHDSDPFVSFAVPYEQFPLIIQGLARFYYYVEAPGQPLRRSKSLSLKIVGQALILKPPRVPVAETNGNVLDPTASGVIARVEPYPVSAVGQTVTLVWIGTTASGMEIRHDQTLPVIDTSKDIDFTIPDDKVSVLAGGSVVVRYEVKTEAPDPLVSQPLLLPVSALPLDLPRPTVLEAHDTVLFPLQALDGATIRVGYAMETGDSIQAYWRGTPGSGTPPIDAKPGNANGSVDFTVPATAVSANIGKRVEVGYTVIRRGVAAPSKILPLDILPIAHEDLSPPFVREAPDNLLLDLNTFAGDAHIEVRKWPHIQIGQRIWLRIEGTLVNGRPFTLVLWNAEVVSSISDVIEGVLSRTHLDQLRDLSGLTFTFKVAFDGSSDESTALTFPRLSLTVRARKRVPELVFDTSPVSLAGKTYLIPCHPLVLPAFGPGTTIQRVASGGVPAYHYSSDQPGIAVVDSSGRVTVRGNGKTFIRVSDSAGQRKSYEVTVSGVVQCYNLGKGSSAETLRKAQAQGLSVPSLDELISIRTAYGKRWPLQSPLLPKTWSSTTKTLLGTVHAVLDMTLDIIEPERPYIKIAPGLSLIYEACGLGIGPVRLTDCK</sequence>
<dbReference type="SUPFAM" id="SSF49373">
    <property type="entry name" value="Invasin/intimin cell-adhesion fragments"/>
    <property type="match status" value="1"/>
</dbReference>
<evidence type="ECO:0000256" key="1">
    <source>
        <dbReference type="SAM" id="MobiDB-lite"/>
    </source>
</evidence>
<reference evidence="2 3" key="1">
    <citation type="submission" date="2020-04" db="EMBL/GenBank/DDBJ databases">
        <title>Molecular characterization of pseudomonads from Agaricus bisporus reveal novel blotch 2 pathogens in Western Europe.</title>
        <authorList>
            <person name="Taparia T."/>
            <person name="Krijger M."/>
            <person name="Haynes E."/>
            <person name="Elpinstone J.G."/>
            <person name="Noble R."/>
            <person name="Van Der Wolf J."/>
        </authorList>
    </citation>
    <scope>NUCLEOTIDE SEQUENCE [LARGE SCALE GENOMIC DNA]</scope>
    <source>
        <strain evidence="2 3">IPO3737</strain>
    </source>
</reference>
<feature type="region of interest" description="Disordered" evidence="1">
    <location>
        <begin position="1"/>
        <end position="35"/>
    </location>
</feature>
<organism evidence="2 3">
    <name type="scientific">Pseudomonas gingeri</name>
    <dbReference type="NCBI Taxonomy" id="117681"/>
    <lineage>
        <taxon>Bacteria</taxon>
        <taxon>Pseudomonadati</taxon>
        <taxon>Pseudomonadota</taxon>
        <taxon>Gammaproteobacteria</taxon>
        <taxon>Pseudomonadales</taxon>
        <taxon>Pseudomonadaceae</taxon>
        <taxon>Pseudomonas</taxon>
    </lineage>
</organism>
<accession>A0A7Y8CJ03</accession>
<evidence type="ECO:0000313" key="2">
    <source>
        <dbReference type="EMBL" id="NWC31819.1"/>
    </source>
</evidence>